<keyword evidence="2" id="KW-1185">Reference proteome</keyword>
<proteinExistence type="predicted"/>
<dbReference type="OrthoDB" id="9860132at2"/>
<sequence>MNEMKNFMDIREEINECGAEYITECVEDIMECEAIDEVILSLQAQFDGRIVDDSIYQFVKEYIEDDEENVFVAVEEFEDEDELIDQIKVDLEQIILQKIRDQKEGNEKLNVDDVIDPVDSNIKHALDKPLEKFERYTSDKEKRNYKAYENYFEYISSPNIRKQLGNKKKTDKRSDEIFMWRKLSWLTDNIIQVYNSEKDEFKDYTTVKPEYMDQKIYEDRLNKKQLSINESAEDTVEKAHSQYEIHINNFNQYQSQAEIKQISKREMLRKRKKLVKEIVNEHKTQPNFKLFKQMFDEYTYMGLKYGFSMSEYTKEERKEIQEHWLKQFSKERHNLTPKKRMFELKKHYNQMGMEIENVLISWGSNVKHQSLDNYIDMIDYKFEKIDLGNPEHVFKLLLKIDYKPDKHNNDRNYLPFYTVLWESYKDRPDTSVHNKLTEVYNAMIQADLDNMQRDMVKLIINIHNDFNIYLDGIETDPYKRMAKYINESYRRNSPKLAYIKMLEGKIAKTIAKTYTYIIDGVEKKKCTKCEIKKFAVKEVFGEDKRNKDNLKSICKLCQRK</sequence>
<gene>
    <name evidence="1" type="ORF">SAMN05216498_1076</name>
</gene>
<organism evidence="1 2">
    <name type="scientific">Tenuibacillus multivorans</name>
    <dbReference type="NCBI Taxonomy" id="237069"/>
    <lineage>
        <taxon>Bacteria</taxon>
        <taxon>Bacillati</taxon>
        <taxon>Bacillota</taxon>
        <taxon>Bacilli</taxon>
        <taxon>Bacillales</taxon>
        <taxon>Bacillaceae</taxon>
        <taxon>Tenuibacillus</taxon>
    </lineage>
</organism>
<reference evidence="1 2" key="1">
    <citation type="submission" date="2016-10" db="EMBL/GenBank/DDBJ databases">
        <authorList>
            <person name="de Groot N.N."/>
        </authorList>
    </citation>
    <scope>NUCLEOTIDE SEQUENCE [LARGE SCALE GENOMIC DNA]</scope>
    <source>
        <strain evidence="1 2">CGMCC 1.3442</strain>
    </source>
</reference>
<dbReference type="AlphaFoldDB" id="A0A1G9XS77"/>
<dbReference type="EMBL" id="FNIG01000002">
    <property type="protein sequence ID" value="SDM99266.1"/>
    <property type="molecule type" value="Genomic_DNA"/>
</dbReference>
<name>A0A1G9XS77_9BACI</name>
<evidence type="ECO:0000313" key="2">
    <source>
        <dbReference type="Proteomes" id="UP000199334"/>
    </source>
</evidence>
<evidence type="ECO:0000313" key="1">
    <source>
        <dbReference type="EMBL" id="SDM99266.1"/>
    </source>
</evidence>
<dbReference type="RefSeq" id="WP_093855585.1">
    <property type="nucleotide sequence ID" value="NZ_BJVZ01000001.1"/>
</dbReference>
<accession>A0A1G9XS77</accession>
<protein>
    <submittedName>
        <fullName evidence="1">Uncharacterized protein</fullName>
    </submittedName>
</protein>
<dbReference type="Proteomes" id="UP000199334">
    <property type="component" value="Unassembled WGS sequence"/>
</dbReference>
<dbReference type="STRING" id="237069.SAMN05216498_1076"/>